<dbReference type="GO" id="GO:0050660">
    <property type="term" value="F:flavin adenine dinucleotide binding"/>
    <property type="evidence" value="ECO:0007669"/>
    <property type="project" value="InterPro"/>
</dbReference>
<feature type="domain" description="CNNM transmembrane" evidence="13">
    <location>
        <begin position="11"/>
        <end position="215"/>
    </location>
</feature>
<gene>
    <name evidence="14" type="ORF">CDQ84_08350</name>
</gene>
<dbReference type="Pfam" id="PF01595">
    <property type="entry name" value="CNNM"/>
    <property type="match status" value="1"/>
</dbReference>
<dbReference type="SUPFAM" id="SSF54631">
    <property type="entry name" value="CBS-domain pair"/>
    <property type="match status" value="1"/>
</dbReference>
<dbReference type="GO" id="GO:0005886">
    <property type="term" value="C:plasma membrane"/>
    <property type="evidence" value="ECO:0007669"/>
    <property type="project" value="UniProtKB-SubCell"/>
</dbReference>
<organism evidence="14 15">
    <name type="scientific">Clostridium thermosuccinogenes</name>
    <dbReference type="NCBI Taxonomy" id="84032"/>
    <lineage>
        <taxon>Bacteria</taxon>
        <taxon>Bacillati</taxon>
        <taxon>Bacillota</taxon>
        <taxon>Clostridia</taxon>
        <taxon>Eubacteriales</taxon>
        <taxon>Clostridiaceae</taxon>
        <taxon>Clostridium</taxon>
    </lineage>
</organism>
<protein>
    <submittedName>
        <fullName evidence="14">Hemolysin</fullName>
    </submittedName>
</protein>
<dbReference type="OrthoDB" id="9798188at2"/>
<dbReference type="PANTHER" id="PTHR43099">
    <property type="entry name" value="UPF0053 PROTEIN YRKA"/>
    <property type="match status" value="1"/>
</dbReference>
<keyword evidence="6 10" id="KW-1133">Transmembrane helix</keyword>
<evidence type="ECO:0000256" key="1">
    <source>
        <dbReference type="ARBA" id="ARBA00004651"/>
    </source>
</evidence>
<dbReference type="KEGG" id="cthd:CDO33_14645"/>
<dbReference type="AlphaFoldDB" id="A0A2K2FL10"/>
<keyword evidence="3" id="KW-1003">Cell membrane</keyword>
<keyword evidence="8 10" id="KW-0472">Membrane</keyword>
<feature type="transmembrane region" description="Helical" evidence="11">
    <location>
        <begin position="15"/>
        <end position="40"/>
    </location>
</feature>
<dbReference type="Pfam" id="PF00571">
    <property type="entry name" value="CBS"/>
    <property type="match status" value="1"/>
</dbReference>
<feature type="transmembrane region" description="Helical" evidence="11">
    <location>
        <begin position="149"/>
        <end position="171"/>
    </location>
</feature>
<dbReference type="SMART" id="SM01091">
    <property type="entry name" value="CorC_HlyC"/>
    <property type="match status" value="1"/>
</dbReference>
<dbReference type="InterPro" id="IPR046342">
    <property type="entry name" value="CBS_dom_sf"/>
</dbReference>
<keyword evidence="4 10" id="KW-0812">Transmembrane</keyword>
<evidence type="ECO:0000256" key="2">
    <source>
        <dbReference type="ARBA" id="ARBA00006337"/>
    </source>
</evidence>
<keyword evidence="7 9" id="KW-0129">CBS domain</keyword>
<feature type="domain" description="CBS" evidence="12">
    <location>
        <begin position="298"/>
        <end position="357"/>
    </location>
</feature>
<evidence type="ECO:0000313" key="15">
    <source>
        <dbReference type="Proteomes" id="UP000236151"/>
    </source>
</evidence>
<evidence type="ECO:0000256" key="11">
    <source>
        <dbReference type="SAM" id="Phobius"/>
    </source>
</evidence>
<reference evidence="14 15" key="1">
    <citation type="submission" date="2017-06" db="EMBL/GenBank/DDBJ databases">
        <title>Investigating the central metabolism of Clostridium thermosuccinogenes.</title>
        <authorList>
            <person name="Koendjbiharie J.G."/>
            <person name="van Kranenburg R."/>
        </authorList>
    </citation>
    <scope>NUCLEOTIDE SEQUENCE [LARGE SCALE GENOMIC DNA]</scope>
    <source>
        <strain evidence="14 15">DSM 5806</strain>
    </source>
</reference>
<comment type="similarity">
    <text evidence="2">Belongs to the UPF0053 family.</text>
</comment>
<dbReference type="InterPro" id="IPR051676">
    <property type="entry name" value="UPF0053_domain"/>
</dbReference>
<dbReference type="InterPro" id="IPR005170">
    <property type="entry name" value="Transptr-assoc_dom"/>
</dbReference>
<name>A0A2K2FL10_9CLOT</name>
<keyword evidence="15" id="KW-1185">Reference proteome</keyword>
<dbReference type="Gene3D" id="3.10.580.10">
    <property type="entry name" value="CBS-domain"/>
    <property type="match status" value="1"/>
</dbReference>
<evidence type="ECO:0000313" key="14">
    <source>
        <dbReference type="EMBL" id="PNT99468.1"/>
    </source>
</evidence>
<dbReference type="FunFam" id="3.10.580.10:FF:000002">
    <property type="entry name" value="Magnesium/cobalt efflux protein CorC"/>
    <property type="match status" value="1"/>
</dbReference>
<feature type="transmembrane region" description="Helical" evidence="11">
    <location>
        <begin position="117"/>
        <end position="137"/>
    </location>
</feature>
<dbReference type="PROSITE" id="PS51371">
    <property type="entry name" value="CBS"/>
    <property type="match status" value="2"/>
</dbReference>
<dbReference type="InterPro" id="IPR002550">
    <property type="entry name" value="CNNM"/>
</dbReference>
<dbReference type="Pfam" id="PF03471">
    <property type="entry name" value="CorC_HlyC"/>
    <property type="match status" value="1"/>
</dbReference>
<dbReference type="InterPro" id="IPR044751">
    <property type="entry name" value="Ion_transp-like_CBS"/>
</dbReference>
<dbReference type="EMBL" id="NIOJ01000018">
    <property type="protein sequence ID" value="PNT99468.1"/>
    <property type="molecule type" value="Genomic_DNA"/>
</dbReference>
<evidence type="ECO:0000256" key="9">
    <source>
        <dbReference type="PROSITE-ProRule" id="PRU00703"/>
    </source>
</evidence>
<evidence type="ECO:0000256" key="5">
    <source>
        <dbReference type="ARBA" id="ARBA00022737"/>
    </source>
</evidence>
<evidence type="ECO:0000256" key="10">
    <source>
        <dbReference type="PROSITE-ProRule" id="PRU01193"/>
    </source>
</evidence>
<dbReference type="PANTHER" id="PTHR43099:SF2">
    <property type="entry name" value="UPF0053 PROTEIN YRKA"/>
    <property type="match status" value="1"/>
</dbReference>
<comment type="caution">
    <text evidence="14">The sequence shown here is derived from an EMBL/GenBank/DDBJ whole genome shotgun (WGS) entry which is preliminary data.</text>
</comment>
<evidence type="ECO:0000256" key="3">
    <source>
        <dbReference type="ARBA" id="ARBA00022475"/>
    </source>
</evidence>
<evidence type="ECO:0000256" key="7">
    <source>
        <dbReference type="ARBA" id="ARBA00023122"/>
    </source>
</evidence>
<evidence type="ECO:0000256" key="6">
    <source>
        <dbReference type="ARBA" id="ARBA00022989"/>
    </source>
</evidence>
<dbReference type="CDD" id="cd04590">
    <property type="entry name" value="CBS_pair_CorC_HlyC_assoc"/>
    <property type="match status" value="1"/>
</dbReference>
<feature type="transmembrane region" description="Helical" evidence="11">
    <location>
        <begin position="71"/>
        <end position="91"/>
    </location>
</feature>
<dbReference type="InterPro" id="IPR016169">
    <property type="entry name" value="FAD-bd_PCMH_sub2"/>
</dbReference>
<keyword evidence="5" id="KW-0677">Repeat</keyword>
<evidence type="ECO:0000259" key="12">
    <source>
        <dbReference type="PROSITE" id="PS51371"/>
    </source>
</evidence>
<dbReference type="Gene3D" id="3.30.465.10">
    <property type="match status" value="1"/>
</dbReference>
<feature type="domain" description="CBS" evidence="12">
    <location>
        <begin position="234"/>
        <end position="293"/>
    </location>
</feature>
<accession>A0A2K2FL10</accession>
<evidence type="ECO:0000256" key="8">
    <source>
        <dbReference type="ARBA" id="ARBA00023136"/>
    </source>
</evidence>
<dbReference type="InterPro" id="IPR036318">
    <property type="entry name" value="FAD-bd_PCMH-like_sf"/>
</dbReference>
<dbReference type="InterPro" id="IPR000644">
    <property type="entry name" value="CBS_dom"/>
</dbReference>
<evidence type="ECO:0000259" key="13">
    <source>
        <dbReference type="PROSITE" id="PS51846"/>
    </source>
</evidence>
<proteinExistence type="inferred from homology"/>
<dbReference type="PROSITE" id="PS51846">
    <property type="entry name" value="CNNM"/>
    <property type="match status" value="1"/>
</dbReference>
<evidence type="ECO:0000256" key="4">
    <source>
        <dbReference type="ARBA" id="ARBA00022692"/>
    </source>
</evidence>
<comment type="subcellular location">
    <subcellularLocation>
        <location evidence="1">Cell membrane</location>
        <topology evidence="1">Multi-pass membrane protein</topology>
    </subcellularLocation>
</comment>
<dbReference type="Proteomes" id="UP000236151">
    <property type="component" value="Unassembled WGS sequence"/>
</dbReference>
<dbReference type="SUPFAM" id="SSF56176">
    <property type="entry name" value="FAD-binding/transporter-associated domain-like"/>
    <property type="match status" value="1"/>
</dbReference>
<sequence>MCIWEVILLSEGDSIFWQLVLQLILILINAIFACAEIAVISMNDTKLSKLASKGNKRAKRLVKLTEQPSRFLATIQVGITFAGFLGSAFAADNFSDKLVNWLVGMGVEVSVKTLDTISVIVITLILSYFTLVLGELVPKRIAMKKADELALAISGLVYFISKIFAPLVSLLTASTNGILKLLGIDPNAEDDRVTEEEIRMMVQAGSEKGTIDQDEKEMIQNVFEFDDKTAGDIMTHRTEVSLLWLEESDEQWEKTITESRHTMYPVCDGSTDNIIGVLNTKDYFRIKEKNRDIILKKAVKPAYFVPDTVRTDVLFRNMKKSRHRFAIVLDEYGGMDGIVTMSDILEQLVGDLEYDDSVPEKRPTIERVDSHTWKVLGSPPLETVSECLGIALPLDDYDTFGGLVFGLLGYIPEDGSTPEIEEYGLLIKVLEIKEHQLEKAIIYLQQKPEDDDTKE</sequence>